<dbReference type="EMBL" id="BOOZ01000054">
    <property type="protein sequence ID" value="GIJ12505.1"/>
    <property type="molecule type" value="Genomic_DNA"/>
</dbReference>
<sequence length="434" mass="47938">MLGLAVLLITQEHRLMGDGLARYQALIDLLGHQRMPDTAYSMIGPLFAAPLWILSQYTGNTEGLLGNYNPLLFCLMLGAFYLMLRRHVDAGLLRRFLLILTTGSMIAPHLADFYGETFTMSTVGVGLLALALRRPPKGIRAGAWALIVLGVANTPASIVGLAFVACLESVRRRRIGPMVSLFAAVALIVGESWLRRGGPFVTGYTDNHGAETIMPYSGHSGFSYPFTLGLLAIVFSFGKGLLWFTPGLFLPVRRRLSAASKTGSAIDLGYAWLLWTTFTVGLVVIYARWWAWYGGMYWGPRFFLIAILPAALGLAVWLGDPRASPIRTVITLGLLAVSVWVASNGLAFGDLWAWTCYQDGYRLEALCHFTPEFSPLWYPLVARPDLSPSQQLQLMLHAAVLLWLAAPLVTRLAQYARALTRSLSARLDLKTWRW</sequence>
<keyword evidence="3" id="KW-1185">Reference proteome</keyword>
<feature type="transmembrane region" description="Helical" evidence="1">
    <location>
        <begin position="141"/>
        <end position="163"/>
    </location>
</feature>
<feature type="transmembrane region" description="Helical" evidence="1">
    <location>
        <begin position="65"/>
        <end position="84"/>
    </location>
</feature>
<feature type="transmembrane region" description="Helical" evidence="1">
    <location>
        <begin position="96"/>
        <end position="115"/>
    </location>
</feature>
<comment type="caution">
    <text evidence="2">The sequence shown here is derived from an EMBL/GenBank/DDBJ whole genome shotgun (WGS) entry which is preliminary data.</text>
</comment>
<name>A0ABQ4I3L7_9ACTN</name>
<keyword evidence="1" id="KW-0472">Membrane</keyword>
<feature type="transmembrane region" description="Helical" evidence="1">
    <location>
        <begin position="270"/>
        <end position="292"/>
    </location>
</feature>
<keyword evidence="1" id="KW-0812">Transmembrane</keyword>
<feature type="transmembrane region" description="Helical" evidence="1">
    <location>
        <begin position="298"/>
        <end position="318"/>
    </location>
</feature>
<organism evidence="2 3">
    <name type="scientific">Micromonospora andamanensis</name>
    <dbReference type="NCBI Taxonomy" id="1287068"/>
    <lineage>
        <taxon>Bacteria</taxon>
        <taxon>Bacillati</taxon>
        <taxon>Actinomycetota</taxon>
        <taxon>Actinomycetes</taxon>
        <taxon>Micromonosporales</taxon>
        <taxon>Micromonosporaceae</taxon>
        <taxon>Micromonospora</taxon>
    </lineage>
</organism>
<feature type="transmembrane region" description="Helical" evidence="1">
    <location>
        <begin position="330"/>
        <end position="354"/>
    </location>
</feature>
<feature type="transmembrane region" description="Helical" evidence="1">
    <location>
        <begin position="394"/>
        <end position="413"/>
    </location>
</feature>
<dbReference type="Proteomes" id="UP000647017">
    <property type="component" value="Unassembled WGS sequence"/>
</dbReference>
<evidence type="ECO:0000256" key="1">
    <source>
        <dbReference type="SAM" id="Phobius"/>
    </source>
</evidence>
<dbReference type="RefSeq" id="WP_204014102.1">
    <property type="nucleotide sequence ID" value="NZ_BOOZ01000054.1"/>
</dbReference>
<gene>
    <name evidence="2" type="ORF">Van01_57190</name>
</gene>
<evidence type="ECO:0000313" key="3">
    <source>
        <dbReference type="Proteomes" id="UP000647017"/>
    </source>
</evidence>
<reference evidence="2 3" key="1">
    <citation type="submission" date="2021-01" db="EMBL/GenBank/DDBJ databases">
        <title>Whole genome shotgun sequence of Verrucosispora andamanensis NBRC 109075.</title>
        <authorList>
            <person name="Komaki H."/>
            <person name="Tamura T."/>
        </authorList>
    </citation>
    <scope>NUCLEOTIDE SEQUENCE [LARGE SCALE GENOMIC DNA]</scope>
    <source>
        <strain evidence="2 3">NBRC 109075</strain>
    </source>
</reference>
<evidence type="ECO:0008006" key="4">
    <source>
        <dbReference type="Google" id="ProtNLM"/>
    </source>
</evidence>
<feature type="transmembrane region" description="Helical" evidence="1">
    <location>
        <begin position="175"/>
        <end position="194"/>
    </location>
</feature>
<keyword evidence="1" id="KW-1133">Transmembrane helix</keyword>
<evidence type="ECO:0000313" key="2">
    <source>
        <dbReference type="EMBL" id="GIJ12505.1"/>
    </source>
</evidence>
<protein>
    <recommendedName>
        <fullName evidence="4">DUF2029 domain-containing protein</fullName>
    </recommendedName>
</protein>
<accession>A0ABQ4I3L7</accession>
<feature type="transmembrane region" description="Helical" evidence="1">
    <location>
        <begin position="224"/>
        <end position="249"/>
    </location>
</feature>
<proteinExistence type="predicted"/>